<evidence type="ECO:0000313" key="1">
    <source>
        <dbReference type="EMBL" id="RDX97118.1"/>
    </source>
</evidence>
<name>A0A371H2R1_MUCPR</name>
<gene>
    <name evidence="1" type="ORF">CR513_20167</name>
</gene>
<feature type="non-terminal residue" evidence="1">
    <location>
        <position position="1"/>
    </location>
</feature>
<comment type="caution">
    <text evidence="1">The sequence shown here is derived from an EMBL/GenBank/DDBJ whole genome shotgun (WGS) entry which is preliminary data.</text>
</comment>
<proteinExistence type="predicted"/>
<reference evidence="1" key="1">
    <citation type="submission" date="2018-05" db="EMBL/GenBank/DDBJ databases">
        <title>Draft genome of Mucuna pruriens seed.</title>
        <authorList>
            <person name="Nnadi N.E."/>
            <person name="Vos R."/>
            <person name="Hasami M.H."/>
            <person name="Devisetty U.K."/>
            <person name="Aguiy J.C."/>
        </authorList>
    </citation>
    <scope>NUCLEOTIDE SEQUENCE [LARGE SCALE GENOMIC DNA]</scope>
    <source>
        <strain evidence="1">JCA_2017</strain>
    </source>
</reference>
<dbReference type="AlphaFoldDB" id="A0A371H2R1"/>
<organism evidence="1 2">
    <name type="scientific">Mucuna pruriens</name>
    <name type="common">Velvet bean</name>
    <name type="synonym">Dolichos pruriens</name>
    <dbReference type="NCBI Taxonomy" id="157652"/>
    <lineage>
        <taxon>Eukaryota</taxon>
        <taxon>Viridiplantae</taxon>
        <taxon>Streptophyta</taxon>
        <taxon>Embryophyta</taxon>
        <taxon>Tracheophyta</taxon>
        <taxon>Spermatophyta</taxon>
        <taxon>Magnoliopsida</taxon>
        <taxon>eudicotyledons</taxon>
        <taxon>Gunneridae</taxon>
        <taxon>Pentapetalae</taxon>
        <taxon>rosids</taxon>
        <taxon>fabids</taxon>
        <taxon>Fabales</taxon>
        <taxon>Fabaceae</taxon>
        <taxon>Papilionoideae</taxon>
        <taxon>50 kb inversion clade</taxon>
        <taxon>NPAAA clade</taxon>
        <taxon>indigoferoid/millettioid clade</taxon>
        <taxon>Phaseoleae</taxon>
        <taxon>Mucuna</taxon>
    </lineage>
</organism>
<sequence>MLNDFNSPKYFFVEVDNLDKFDPKFDKEIFIEYSTVVKYQSVEDNVQILDNKLKTDEAEISSRNWQMKTYHLE</sequence>
<keyword evidence="2" id="KW-1185">Reference proteome</keyword>
<evidence type="ECO:0000313" key="2">
    <source>
        <dbReference type="Proteomes" id="UP000257109"/>
    </source>
</evidence>
<dbReference type="Proteomes" id="UP000257109">
    <property type="component" value="Unassembled WGS sequence"/>
</dbReference>
<accession>A0A371H2R1</accession>
<protein>
    <submittedName>
        <fullName evidence="1">Uncharacterized protein</fullName>
    </submittedName>
</protein>
<dbReference type="EMBL" id="QJKJ01003736">
    <property type="protein sequence ID" value="RDX97118.1"/>
    <property type="molecule type" value="Genomic_DNA"/>
</dbReference>